<evidence type="ECO:0000313" key="2">
    <source>
        <dbReference type="EMBL" id="QDH86774.1"/>
    </source>
</evidence>
<feature type="compositionally biased region" description="Polar residues" evidence="1">
    <location>
        <begin position="29"/>
        <end position="43"/>
    </location>
</feature>
<protein>
    <submittedName>
        <fullName evidence="2">Uncharacterized protein</fullName>
    </submittedName>
</protein>
<name>A0A514CZI7_9VIRU</name>
<gene>
    <name evidence="2" type="ORF">H1RhizoLitter1182_000003</name>
</gene>
<feature type="compositionally biased region" description="Basic residues" evidence="1">
    <location>
        <begin position="44"/>
        <end position="57"/>
    </location>
</feature>
<dbReference type="EMBL" id="MN032919">
    <property type="protein sequence ID" value="QDH86774.1"/>
    <property type="molecule type" value="Genomic_DNA"/>
</dbReference>
<sequence>MDDHLPELQANLGTYIDLLLNRHVPPDHSTPTSAHLPSFSSSARYRKKKRVPKRPPRKDRVPSPDYVPPVKPRRKKPHISDPPEHTVPPPPEPPPHQPPPRRKKYDHRQQPPPPPDYPHNSATCSPGLNDHAIAIAEGVLTISPGYSVRIMGSSPDVIQIYHRDFPQWNSKHISSIHGDDDFLFRKRDLLHSNDSQETYLTSGQYDMKGPSNFWYSFRDLSAYPPFSS</sequence>
<organism evidence="2">
    <name type="scientific">Riboviria sp</name>
    <dbReference type="NCBI Taxonomy" id="2585031"/>
    <lineage>
        <taxon>Viruses</taxon>
        <taxon>Riboviria</taxon>
    </lineage>
</organism>
<proteinExistence type="predicted"/>
<reference evidence="2" key="1">
    <citation type="submission" date="2019-05" db="EMBL/GenBank/DDBJ databases">
        <title>Metatranscriptomic reconstruction reveals RNA viruses with the potential to shape carbon cycling in soil.</title>
        <authorList>
            <person name="Starr E.P."/>
            <person name="Nuccio E."/>
            <person name="Pett-Ridge J."/>
            <person name="Banfield J.F."/>
            <person name="Firestone M.K."/>
        </authorList>
    </citation>
    <scope>NUCLEOTIDE SEQUENCE</scope>
    <source>
        <strain evidence="2">H1_Rhizo_Litter_1_scaffold_182</strain>
    </source>
</reference>
<evidence type="ECO:0000256" key="1">
    <source>
        <dbReference type="SAM" id="MobiDB-lite"/>
    </source>
</evidence>
<feature type="region of interest" description="Disordered" evidence="1">
    <location>
        <begin position="26"/>
        <end position="125"/>
    </location>
</feature>
<feature type="compositionally biased region" description="Pro residues" evidence="1">
    <location>
        <begin position="85"/>
        <end position="98"/>
    </location>
</feature>
<accession>A0A514CZI7</accession>